<keyword evidence="9" id="KW-0175">Coiled coil</keyword>
<dbReference type="Gene3D" id="1.20.1600.10">
    <property type="entry name" value="Outer membrane efflux proteins (OEP)"/>
    <property type="match status" value="1"/>
</dbReference>
<organism evidence="11 12">
    <name type="scientific">Chryseobacterium gleum ATCC 35910</name>
    <dbReference type="NCBI Taxonomy" id="525257"/>
    <lineage>
        <taxon>Bacteria</taxon>
        <taxon>Pseudomonadati</taxon>
        <taxon>Bacteroidota</taxon>
        <taxon>Flavobacteriia</taxon>
        <taxon>Flavobacteriales</taxon>
        <taxon>Weeksellaceae</taxon>
        <taxon>Chryseobacterium group</taxon>
        <taxon>Chryseobacterium</taxon>
    </lineage>
</organism>
<gene>
    <name evidence="11" type="primary">czcA</name>
    <name evidence="11" type="ORF">HMPREF0204_15048</name>
</gene>
<feature type="transmembrane region" description="Helical" evidence="10">
    <location>
        <begin position="1041"/>
        <end position="1067"/>
    </location>
</feature>
<feature type="transmembrane region" description="Helical" evidence="10">
    <location>
        <begin position="486"/>
        <end position="506"/>
    </location>
</feature>
<dbReference type="EMBL" id="ACKQ02000007">
    <property type="protein sequence ID" value="EFK35979.1"/>
    <property type="molecule type" value="Genomic_DNA"/>
</dbReference>
<dbReference type="InterPro" id="IPR001036">
    <property type="entry name" value="Acrflvin-R"/>
</dbReference>
<dbReference type="Gene3D" id="3.30.70.1430">
    <property type="entry name" value="Multidrug efflux transporter AcrB pore domain"/>
    <property type="match status" value="2"/>
</dbReference>
<keyword evidence="6 10" id="KW-0812">Transmembrane</keyword>
<evidence type="ECO:0000313" key="11">
    <source>
        <dbReference type="EMBL" id="EFK35979.1"/>
    </source>
</evidence>
<evidence type="ECO:0000256" key="2">
    <source>
        <dbReference type="ARBA" id="ARBA00007613"/>
    </source>
</evidence>
<feature type="transmembrane region" description="Helical" evidence="10">
    <location>
        <begin position="518"/>
        <end position="541"/>
    </location>
</feature>
<comment type="similarity">
    <text evidence="3">Belongs to the resistance-nodulation-cell division (RND) (TC 2.A.6) family.</text>
</comment>
<keyword evidence="5" id="KW-1003">Cell membrane</keyword>
<name>A0ABN0AS34_CHRGE</name>
<sequence length="1491" mass="165418">MDTLQYDCIVILFIFVFRFRFITIDEHISNFNKNLNSMLDNIIRFSIKNKIIIGLMTLMLVIWGAWSATKLPIDAVPDITNNQVQIITVCPTLAGQEVEQLVTFPIEQSIANVPNIEETRSISRFGLSVITVVFKEDVDVYFARQLISEQLKRAAEEIPKGVGTPEMAPVSTGLGEVYQYILHPKKGSEKKYSSKELRTMQDWIVRRQLNGTPGVAEINSFGGELKQYEVAVNPNRLKAMGVSITDIFTALEKNNQNTGGAYIDKKPNAYFIRGIGIVTSIEDVKNIAVKNETGSVPIFIKDVANVGLGHAVRYGALTYNGEVDAVGGVIMMLKGANSNEVVQRVKEKIPTIQKSLPADVVIEPFLDRTDLVGRAISTVEKNLIEGALIVIFVLVIFLGNLRAGLIVASAIPLSLLFALGMMNVFGVSANLMSLGAIDFGLIVDGAVIIVEATLHHLGMRKSMKVMTQNEMDEEVFLSASKIRSSAAFGEIIILIVYIPILTLVGVEGKMFTPMAKTVGFAILGALILSLTYIPMMSALILSKKPSHKETFSDKMMNRLQKIYQPLLEKALKIKYWLVGVTVAIFAVAVLIFGRMGGEFIPQLQEGDFAFHCILPQGSSLSQSIETSMQASRIIKQFDEVKMVVGKTGAAEVPTDPMPPEATDMIVVLKPQDEWKTKKSYEQLADEISEKLETIPGVFFEKNQPIQMRFNELMTGIRQDVAVKIFGENLDSLAIYADKTAKVIQLVQGATSPQIERVSGLPQINVEYDRTRMANYGLNIQDVNSAVSTAFAGQAAGQVFENERRFDLVVRLDSLNRTNIDDVNNLMISTNSGVQVPLSQVANVSYKLGPAQISREAGKRRIVIGFNVKGRDVESVVEDIQKKLDQQVKLPSGYYFTYGGQFENLKAASARLMIAVPVSLLLIFMLLYFTFHSFKQAALIFTAIPMSAIGGVFALILRDMPFSISAGIGFIALFGVAVLNGIVLIGTFNQLEKEGETDILKRVLVGAKTRLRPVLMTATVASLGFLPMAISTGAGAEVQKPLATVVIGGLVTATFLTLFVLPMLYIIFNTKINIKKIGNKSVATLVILGFLFLGQTFKAQQGNPLSLEEATKMALTNNNLMKSKDLDIKATEALLPTAKELPKMNADMQLGQYNSKKFDQMFSISQTIPFPSLFKAKKDLINEQVKGKQISKEVSANELAKQVRTYYYQIEYLQYNQTKLQNLDSLYTDFIRIATVRFKAGDVKKIEINTAETQKGEINLLLKQNWVYLINAYKNLKALLNTSEDFTILYDENYHPLKADYVLDSTVVARHPTVRAFYQDMEIAEKNKKVEKSLGLPDFTIGYTNQSLIGFQTVNGMDQYFNGGNRFHSATIGVSIPLTFGATKARIRSLDYQKQMAESNAKFQQKQLEAQLENALNQYQQNIKQYDYYVNLAIPNAEKITKAGQLGYKTGEISYVEYLFALQTSTNIQLKYLQSIQQVNESVIIINSIINQ</sequence>
<dbReference type="Gene3D" id="3.30.70.1440">
    <property type="entry name" value="Multidrug efflux transporter AcrB pore domain"/>
    <property type="match status" value="1"/>
</dbReference>
<comment type="subcellular location">
    <subcellularLocation>
        <location evidence="1">Cell membrane</location>
        <topology evidence="1">Multi-pass membrane protein</topology>
    </subcellularLocation>
</comment>
<dbReference type="SUPFAM" id="SSF82693">
    <property type="entry name" value="Multidrug efflux transporter AcrB pore domain, PN1, PN2, PC1 and PC2 subdomains"/>
    <property type="match status" value="3"/>
</dbReference>
<feature type="transmembrane region" description="Helical" evidence="10">
    <location>
        <begin position="45"/>
        <end position="66"/>
    </location>
</feature>
<evidence type="ECO:0000256" key="4">
    <source>
        <dbReference type="ARBA" id="ARBA00022448"/>
    </source>
</evidence>
<evidence type="ECO:0000256" key="5">
    <source>
        <dbReference type="ARBA" id="ARBA00022475"/>
    </source>
</evidence>
<feature type="transmembrane region" description="Helical" evidence="10">
    <location>
        <begin position="962"/>
        <end position="987"/>
    </location>
</feature>
<dbReference type="PANTHER" id="PTHR32063">
    <property type="match status" value="1"/>
</dbReference>
<feature type="transmembrane region" description="Helical" evidence="10">
    <location>
        <begin position="911"/>
        <end position="930"/>
    </location>
</feature>
<keyword evidence="8 10" id="KW-0472">Membrane</keyword>
<keyword evidence="4" id="KW-0813">Transport</keyword>
<feature type="transmembrane region" description="Helical" evidence="10">
    <location>
        <begin position="405"/>
        <end position="425"/>
    </location>
</feature>
<feature type="transmembrane region" description="Helical" evidence="10">
    <location>
        <begin position="575"/>
        <end position="593"/>
    </location>
</feature>
<dbReference type="Pfam" id="PF00873">
    <property type="entry name" value="ACR_tran"/>
    <property type="match status" value="1"/>
</dbReference>
<reference evidence="11" key="1">
    <citation type="submission" date="2010-06" db="EMBL/GenBank/DDBJ databases">
        <authorList>
            <person name="Muzny D."/>
            <person name="Qin X."/>
            <person name="Buhay C."/>
            <person name="Dugan-Rocha S."/>
            <person name="Ding Y."/>
            <person name="Chen G."/>
            <person name="Hawes A."/>
            <person name="Holder M."/>
            <person name="Jhangiani S."/>
            <person name="Johnson A."/>
            <person name="Khan Z."/>
            <person name="Li Z."/>
            <person name="Liu W."/>
            <person name="Liu X."/>
            <person name="Perez L."/>
            <person name="Shen H."/>
            <person name="Wang Q."/>
            <person name="Watt J."/>
            <person name="Xi L."/>
            <person name="Xin Y."/>
            <person name="Zhou J."/>
            <person name="Deng J."/>
            <person name="Jiang H."/>
            <person name="Liu Y."/>
            <person name="Qu J."/>
            <person name="Song X.-Z."/>
            <person name="Zhang L."/>
            <person name="Villasana D."/>
            <person name="Johnson A."/>
            <person name="Liu J."/>
            <person name="Liyanage D."/>
            <person name="Lorensuhewa L."/>
            <person name="Robinson T."/>
            <person name="Song A."/>
            <person name="Song B.-B."/>
            <person name="Dinh H."/>
            <person name="Thornton R."/>
            <person name="Coyle M."/>
            <person name="Francisco L."/>
            <person name="Jackson L."/>
            <person name="Javaid M."/>
            <person name="Korchina V."/>
            <person name="Kovar C."/>
            <person name="Mata R."/>
            <person name="Mathew T."/>
            <person name="Ngo R."/>
            <person name="Nguyen L."/>
            <person name="Nguyen N."/>
            <person name="Okwuonu G."/>
            <person name="Ongeri F."/>
            <person name="Pham C."/>
            <person name="Simmons D."/>
            <person name="Wilczek-Boney K."/>
            <person name="Hale W."/>
            <person name="Jakkamsetti A."/>
            <person name="Pham P."/>
            <person name="Ruth R."/>
            <person name="San Lucas F."/>
            <person name="Warren J."/>
            <person name="Zhang J."/>
            <person name="Zhao Z."/>
            <person name="Zhou C."/>
            <person name="Zhu D."/>
            <person name="Lee S."/>
            <person name="Bess C."/>
            <person name="Blankenburg K."/>
            <person name="Forbes L."/>
            <person name="Fu Q."/>
            <person name="Gubbala S."/>
            <person name="Hirani K."/>
            <person name="Jayaseelan J.C."/>
            <person name="Lara F."/>
            <person name="Munidasa M."/>
            <person name="Palculict T."/>
            <person name="Patil S."/>
            <person name="Pu L.-L."/>
            <person name="Saada N."/>
            <person name="Tang L."/>
            <person name="Weissenberger G."/>
            <person name="Zhu Y."/>
            <person name="Hemphill L."/>
            <person name="Shang Y."/>
            <person name="Youmans B."/>
            <person name="Ayvaz T."/>
            <person name="Ross M."/>
            <person name="Santibanez J."/>
            <person name="Aqrawi P."/>
            <person name="Gross S."/>
            <person name="Joshi V."/>
            <person name="Fowler G."/>
            <person name="Nazareth L."/>
            <person name="Reid J."/>
            <person name="Worley K."/>
            <person name="Petrosino J."/>
            <person name="Highlander S."/>
            <person name="Gibbs R."/>
        </authorList>
    </citation>
    <scope>NUCLEOTIDE SEQUENCE [LARGE SCALE GENOMIC DNA]</scope>
    <source>
        <strain evidence="11">ATCC 35910</strain>
    </source>
</reference>
<dbReference type="Pfam" id="PF02321">
    <property type="entry name" value="OEP"/>
    <property type="match status" value="1"/>
</dbReference>
<feature type="transmembrane region" description="Helical" evidence="10">
    <location>
        <begin position="382"/>
        <end position="398"/>
    </location>
</feature>
<protein>
    <submittedName>
        <fullName evidence="11">Heavy metal efflux pump, CzcA family</fullName>
    </submittedName>
</protein>
<dbReference type="SUPFAM" id="SSF82866">
    <property type="entry name" value="Multidrug efflux transporter AcrB transmembrane domain"/>
    <property type="match status" value="2"/>
</dbReference>
<evidence type="ECO:0000256" key="1">
    <source>
        <dbReference type="ARBA" id="ARBA00004651"/>
    </source>
</evidence>
<feature type="transmembrane region" description="Helical" evidence="10">
    <location>
        <begin position="1008"/>
        <end position="1029"/>
    </location>
</feature>
<evidence type="ECO:0000256" key="9">
    <source>
        <dbReference type="SAM" id="Coils"/>
    </source>
</evidence>
<dbReference type="InterPro" id="IPR027463">
    <property type="entry name" value="AcrB_DN_DC_subdom"/>
</dbReference>
<feature type="transmembrane region" description="Helical" evidence="10">
    <location>
        <begin position="937"/>
        <end position="956"/>
    </location>
</feature>
<dbReference type="SUPFAM" id="SSF82714">
    <property type="entry name" value="Multidrug efflux transporter AcrB TolC docking domain, DN and DC subdomains"/>
    <property type="match status" value="2"/>
</dbReference>
<comment type="caution">
    <text evidence="11">The sequence shown here is derived from an EMBL/GenBank/DDBJ whole genome shotgun (WGS) entry which is preliminary data.</text>
</comment>
<feature type="coiled-coil region" evidence="9">
    <location>
        <begin position="1393"/>
        <end position="1424"/>
    </location>
</feature>
<dbReference type="SUPFAM" id="SSF56954">
    <property type="entry name" value="Outer membrane efflux proteins (OEP)"/>
    <property type="match status" value="1"/>
</dbReference>
<keyword evidence="12" id="KW-1185">Reference proteome</keyword>
<evidence type="ECO:0000256" key="7">
    <source>
        <dbReference type="ARBA" id="ARBA00022989"/>
    </source>
</evidence>
<keyword evidence="7 10" id="KW-1133">Transmembrane helix</keyword>
<feature type="transmembrane region" description="Helical" evidence="10">
    <location>
        <begin position="6"/>
        <end position="24"/>
    </location>
</feature>
<dbReference type="Gene3D" id="1.20.1640.10">
    <property type="entry name" value="Multidrug efflux transporter AcrB transmembrane domain"/>
    <property type="match status" value="2"/>
</dbReference>
<dbReference type="InterPro" id="IPR003423">
    <property type="entry name" value="OMP_efflux"/>
</dbReference>
<feature type="transmembrane region" description="Helical" evidence="10">
    <location>
        <begin position="431"/>
        <end position="454"/>
    </location>
</feature>
<dbReference type="Gene3D" id="3.30.2090.10">
    <property type="entry name" value="Multidrug efflux transporter AcrB TolC docking domain, DN and DC subdomains"/>
    <property type="match status" value="2"/>
</dbReference>
<dbReference type="NCBIfam" id="TIGR00914">
    <property type="entry name" value="2A0601"/>
    <property type="match status" value="1"/>
</dbReference>
<dbReference type="PRINTS" id="PR00702">
    <property type="entry name" value="ACRIFLAVINRP"/>
</dbReference>
<dbReference type="Gene3D" id="3.30.70.1320">
    <property type="entry name" value="Multidrug efflux transporter AcrB pore domain like"/>
    <property type="match status" value="1"/>
</dbReference>
<proteinExistence type="inferred from homology"/>
<evidence type="ECO:0000313" key="12">
    <source>
        <dbReference type="Proteomes" id="UP000002969"/>
    </source>
</evidence>
<feature type="transmembrane region" description="Helical" evidence="10">
    <location>
        <begin position="1079"/>
        <end position="1096"/>
    </location>
</feature>
<accession>A0ABN0AS34</accession>
<evidence type="ECO:0000256" key="6">
    <source>
        <dbReference type="ARBA" id="ARBA00022692"/>
    </source>
</evidence>
<evidence type="ECO:0000256" key="3">
    <source>
        <dbReference type="ARBA" id="ARBA00010942"/>
    </source>
</evidence>
<evidence type="ECO:0000256" key="10">
    <source>
        <dbReference type="SAM" id="Phobius"/>
    </source>
</evidence>
<dbReference type="InterPro" id="IPR004763">
    <property type="entry name" value="CusA-like"/>
</dbReference>
<dbReference type="Proteomes" id="UP000002969">
    <property type="component" value="Unassembled WGS sequence"/>
</dbReference>
<evidence type="ECO:0000256" key="8">
    <source>
        <dbReference type="ARBA" id="ARBA00023136"/>
    </source>
</evidence>
<comment type="similarity">
    <text evidence="2">Belongs to the outer membrane factor (OMF) (TC 1.B.17) family.</text>
</comment>
<dbReference type="PANTHER" id="PTHR32063:SF24">
    <property type="entry name" value="CATION EFFLUX SYSTEM (ACRB_ACRD_ACRF FAMILY)"/>
    <property type="match status" value="1"/>
</dbReference>